<keyword evidence="3" id="KW-1133">Transmembrane helix</keyword>
<accession>A0A1G8N4Q5</accession>
<keyword evidence="3" id="KW-0812">Transmembrane</keyword>
<feature type="transmembrane region" description="Helical" evidence="3">
    <location>
        <begin position="222"/>
        <end position="244"/>
    </location>
</feature>
<feature type="transmembrane region" description="Helical" evidence="3">
    <location>
        <begin position="20"/>
        <end position="39"/>
    </location>
</feature>
<feature type="transmembrane region" description="Helical" evidence="3">
    <location>
        <begin position="136"/>
        <end position="153"/>
    </location>
</feature>
<comment type="subcellular location">
    <subcellularLocation>
        <location evidence="1">Endomembrane system</location>
        <topology evidence="1">Multi-pass membrane protein</topology>
    </subcellularLocation>
</comment>
<organism evidence="5 6">
    <name type="scientific">Aneurinibacillus migulanus</name>
    <name type="common">Bacillus migulanus</name>
    <dbReference type="NCBI Taxonomy" id="47500"/>
    <lineage>
        <taxon>Bacteria</taxon>
        <taxon>Bacillati</taxon>
        <taxon>Bacillota</taxon>
        <taxon>Bacilli</taxon>
        <taxon>Bacillales</taxon>
        <taxon>Paenibacillaceae</taxon>
        <taxon>Aneurinibacillus group</taxon>
        <taxon>Aneurinibacillus</taxon>
    </lineage>
</organism>
<dbReference type="PANTHER" id="PTHR12715">
    <property type="entry name" value="TRANSPORTER, DRUG/METABOLITE EXPORTER FAMILY"/>
    <property type="match status" value="1"/>
</dbReference>
<keyword evidence="3" id="KW-0472">Membrane</keyword>
<evidence type="ECO:0000313" key="6">
    <source>
        <dbReference type="Proteomes" id="UP000182836"/>
    </source>
</evidence>
<dbReference type="AlphaFoldDB" id="A0A1G8N4Q5"/>
<dbReference type="Pfam" id="PF00892">
    <property type="entry name" value="EamA"/>
    <property type="match status" value="2"/>
</dbReference>
<feature type="transmembrane region" description="Helical" evidence="3">
    <location>
        <begin position="159"/>
        <end position="177"/>
    </location>
</feature>
<gene>
    <name evidence="5" type="ORF">SAMN04487909_10798</name>
</gene>
<feature type="domain" description="EamA" evidence="4">
    <location>
        <begin position="20"/>
        <end position="150"/>
    </location>
</feature>
<dbReference type="Proteomes" id="UP000182836">
    <property type="component" value="Unassembled WGS sequence"/>
</dbReference>
<reference evidence="5 6" key="1">
    <citation type="submission" date="2016-10" db="EMBL/GenBank/DDBJ databases">
        <authorList>
            <person name="de Groot N.N."/>
        </authorList>
    </citation>
    <scope>NUCLEOTIDE SEQUENCE [LARGE SCALE GENOMIC DNA]</scope>
    <source>
        <strain evidence="5 6">DSM 2895</strain>
    </source>
</reference>
<evidence type="ECO:0000259" key="4">
    <source>
        <dbReference type="Pfam" id="PF00892"/>
    </source>
</evidence>
<evidence type="ECO:0000256" key="2">
    <source>
        <dbReference type="ARBA" id="ARBA00007362"/>
    </source>
</evidence>
<feature type="transmembrane region" description="Helical" evidence="3">
    <location>
        <begin position="105"/>
        <end position="127"/>
    </location>
</feature>
<feature type="transmembrane region" description="Helical" evidence="3">
    <location>
        <begin position="189"/>
        <end position="210"/>
    </location>
</feature>
<feature type="transmembrane region" description="Helical" evidence="3">
    <location>
        <begin position="51"/>
        <end position="68"/>
    </location>
</feature>
<evidence type="ECO:0000256" key="1">
    <source>
        <dbReference type="ARBA" id="ARBA00004127"/>
    </source>
</evidence>
<dbReference type="InterPro" id="IPR037185">
    <property type="entry name" value="EmrE-like"/>
</dbReference>
<dbReference type="GO" id="GO:0016020">
    <property type="term" value="C:membrane"/>
    <property type="evidence" value="ECO:0007669"/>
    <property type="project" value="InterPro"/>
</dbReference>
<dbReference type="InterPro" id="IPR000620">
    <property type="entry name" value="EamA_dom"/>
</dbReference>
<proteinExistence type="inferred from homology"/>
<feature type="transmembrane region" description="Helical" evidence="3">
    <location>
        <begin position="256"/>
        <end position="272"/>
    </location>
</feature>
<dbReference type="InterPro" id="IPR052756">
    <property type="entry name" value="Alkyne_AA_exporter"/>
</dbReference>
<dbReference type="EMBL" id="FNED01000007">
    <property type="protein sequence ID" value="SDI75095.1"/>
    <property type="molecule type" value="Genomic_DNA"/>
</dbReference>
<feature type="transmembrane region" description="Helical" evidence="3">
    <location>
        <begin position="80"/>
        <end position="99"/>
    </location>
</feature>
<dbReference type="SUPFAM" id="SSF103481">
    <property type="entry name" value="Multidrug resistance efflux transporter EmrE"/>
    <property type="match status" value="2"/>
</dbReference>
<evidence type="ECO:0000256" key="3">
    <source>
        <dbReference type="SAM" id="Phobius"/>
    </source>
</evidence>
<dbReference type="PANTHER" id="PTHR12715:SF4">
    <property type="entry name" value="EAMA DOMAIN-CONTAINING PROTEIN"/>
    <property type="match status" value="1"/>
</dbReference>
<name>A0A1G8N4Q5_ANEMI</name>
<feature type="domain" description="EamA" evidence="4">
    <location>
        <begin position="161"/>
        <end position="295"/>
    </location>
</feature>
<protein>
    <submittedName>
        <fullName evidence="5">Permease of the drug/metabolite transporter (DMT) superfamily</fullName>
    </submittedName>
</protein>
<dbReference type="Gene3D" id="1.10.3730.20">
    <property type="match status" value="1"/>
</dbReference>
<feature type="transmembrane region" description="Helical" evidence="3">
    <location>
        <begin position="278"/>
        <end position="296"/>
    </location>
</feature>
<sequence>MGYKKKGWGNMHKQSDTSVILAHSLSIFLWASAFVGIRVGLDAYTPEHLSLLRLLVGSILLAILGLIFRIRLPEGKDIPVILLLGGLGFTVYHTALNYGEQTVSAGVASVFVSTTPIFAAILALLFFDEQPGIRQWTGAVLAFLGVIITSLGAESTLQFNNGVLFILLAAFSESVYFTFQKSYLEKYGFFAFTSYTIWAGTFWMLIFLPGLGEALIHAPWDVTVSILYLGIFPTVLPYLALAFVTSRKGASEATSSLYLVPSLAFMIAWIWIGEIPTLLSIAGGVITLFGVLLANIKADKKQDKLNYNFTGVD</sequence>
<evidence type="ECO:0000313" key="5">
    <source>
        <dbReference type="EMBL" id="SDI75095.1"/>
    </source>
</evidence>
<comment type="similarity">
    <text evidence="2">Belongs to the EamA transporter family.</text>
</comment>